<dbReference type="OrthoDB" id="6624170at2759"/>
<accession>A0A6L2PP21</accession>
<feature type="region of interest" description="Disordered" evidence="1">
    <location>
        <begin position="82"/>
        <end position="102"/>
    </location>
</feature>
<gene>
    <name evidence="2" type="ORF">Cfor_02685</name>
</gene>
<proteinExistence type="predicted"/>
<dbReference type="Proteomes" id="UP000502823">
    <property type="component" value="Unassembled WGS sequence"/>
</dbReference>
<dbReference type="InParanoid" id="A0A6L2PP21"/>
<dbReference type="SUPFAM" id="SSF52266">
    <property type="entry name" value="SGNH hydrolase"/>
    <property type="match status" value="1"/>
</dbReference>
<evidence type="ECO:0000313" key="2">
    <source>
        <dbReference type="EMBL" id="GFG32288.1"/>
    </source>
</evidence>
<feature type="compositionally biased region" description="Polar residues" evidence="1">
    <location>
        <begin position="82"/>
        <end position="95"/>
    </location>
</feature>
<dbReference type="Gene3D" id="3.40.50.1110">
    <property type="entry name" value="SGNH hydrolase"/>
    <property type="match status" value="1"/>
</dbReference>
<name>A0A6L2PP21_COPFO</name>
<evidence type="ECO:0000256" key="1">
    <source>
        <dbReference type="SAM" id="MobiDB-lite"/>
    </source>
</evidence>
<sequence length="403" mass="46132">MKETVPIQMRLQRITRAIPAIVNSFNKQLVNKTKISDILYTLRIAVRNKYAPLANIQKSDKENFARHQKKSEELVTNLSHRNVLQTTSMNPQKQPSYLPRKGKQHLDCKTDEQKPNQSIPTIINGNLIYNTKNRTGPYKKMPTKNREMHEDNLKLDDITSKTNGVNGRTSEHKITTTGDRFLRGCAENVKTYLSDRYEVFCVVKPSAKVNTLTNSLINDISQLTFKDLIILCGGTNDIGRNCSSSIVKQMIDFIRMDNHTNILISSIPYRHDLASHSQLNKESKATNKKLLRISQAYDHTEMLIIDDNRKLYTRHGLHLNKVGKSVLTSEIARFICAILKQKTSLPIAMNWKLESEYSVSIGNLLTGDSQNNQLLFSSHEIPLNRKSNRVKKLLVTRTKDFVW</sequence>
<protein>
    <submittedName>
        <fullName evidence="2">Uncharacterized protein</fullName>
    </submittedName>
</protein>
<dbReference type="InterPro" id="IPR036514">
    <property type="entry name" value="SGNH_hydro_sf"/>
</dbReference>
<reference evidence="3" key="1">
    <citation type="submission" date="2020-01" db="EMBL/GenBank/DDBJ databases">
        <title>Draft genome sequence of the Termite Coptotermes fromosanus.</title>
        <authorList>
            <person name="Itakura S."/>
            <person name="Yosikawa Y."/>
            <person name="Umezawa K."/>
        </authorList>
    </citation>
    <scope>NUCLEOTIDE SEQUENCE [LARGE SCALE GENOMIC DNA]</scope>
</reference>
<evidence type="ECO:0000313" key="3">
    <source>
        <dbReference type="Proteomes" id="UP000502823"/>
    </source>
</evidence>
<comment type="caution">
    <text evidence="2">The sequence shown here is derived from an EMBL/GenBank/DDBJ whole genome shotgun (WGS) entry which is preliminary data.</text>
</comment>
<dbReference type="AlphaFoldDB" id="A0A6L2PP21"/>
<keyword evidence="3" id="KW-1185">Reference proteome</keyword>
<organism evidence="2 3">
    <name type="scientific">Coptotermes formosanus</name>
    <name type="common">Formosan subterranean termite</name>
    <dbReference type="NCBI Taxonomy" id="36987"/>
    <lineage>
        <taxon>Eukaryota</taxon>
        <taxon>Metazoa</taxon>
        <taxon>Ecdysozoa</taxon>
        <taxon>Arthropoda</taxon>
        <taxon>Hexapoda</taxon>
        <taxon>Insecta</taxon>
        <taxon>Pterygota</taxon>
        <taxon>Neoptera</taxon>
        <taxon>Polyneoptera</taxon>
        <taxon>Dictyoptera</taxon>
        <taxon>Blattodea</taxon>
        <taxon>Blattoidea</taxon>
        <taxon>Termitoidae</taxon>
        <taxon>Rhinotermitidae</taxon>
        <taxon>Coptotermes</taxon>
    </lineage>
</organism>
<dbReference type="EMBL" id="BLKM01000358">
    <property type="protein sequence ID" value="GFG32288.1"/>
    <property type="molecule type" value="Genomic_DNA"/>
</dbReference>